<feature type="compositionally biased region" description="Basic and acidic residues" evidence="1">
    <location>
        <begin position="94"/>
        <end position="115"/>
    </location>
</feature>
<evidence type="ECO:0000256" key="1">
    <source>
        <dbReference type="SAM" id="MobiDB-lite"/>
    </source>
</evidence>
<organism evidence="2 3">
    <name type="scientific">Hymenoscyphus albidus</name>
    <dbReference type="NCBI Taxonomy" id="595503"/>
    <lineage>
        <taxon>Eukaryota</taxon>
        <taxon>Fungi</taxon>
        <taxon>Dikarya</taxon>
        <taxon>Ascomycota</taxon>
        <taxon>Pezizomycotina</taxon>
        <taxon>Leotiomycetes</taxon>
        <taxon>Helotiales</taxon>
        <taxon>Helotiaceae</taxon>
        <taxon>Hymenoscyphus</taxon>
    </lineage>
</organism>
<name>A0A9N9PX70_9HELO</name>
<dbReference type="OrthoDB" id="10436041at2759"/>
<reference evidence="2" key="1">
    <citation type="submission" date="2021-07" db="EMBL/GenBank/DDBJ databases">
        <authorList>
            <person name="Durling M."/>
        </authorList>
    </citation>
    <scope>NUCLEOTIDE SEQUENCE</scope>
</reference>
<dbReference type="Proteomes" id="UP000701801">
    <property type="component" value="Unassembled WGS sequence"/>
</dbReference>
<dbReference type="EMBL" id="CAJVRM010000020">
    <property type="protein sequence ID" value="CAG8971415.1"/>
    <property type="molecule type" value="Genomic_DNA"/>
</dbReference>
<proteinExistence type="predicted"/>
<comment type="caution">
    <text evidence="2">The sequence shown here is derived from an EMBL/GenBank/DDBJ whole genome shotgun (WGS) entry which is preliminary data.</text>
</comment>
<keyword evidence="3" id="KW-1185">Reference proteome</keyword>
<evidence type="ECO:0000313" key="2">
    <source>
        <dbReference type="EMBL" id="CAG8971415.1"/>
    </source>
</evidence>
<protein>
    <submittedName>
        <fullName evidence="2">Uncharacterized protein</fullName>
    </submittedName>
</protein>
<accession>A0A9N9PX70</accession>
<evidence type="ECO:0000313" key="3">
    <source>
        <dbReference type="Proteomes" id="UP000701801"/>
    </source>
</evidence>
<dbReference type="AlphaFoldDB" id="A0A9N9PX70"/>
<sequence>MAERIKKGVDDYEAMLNGLTIRALRSLRTSEPSKPSDEDDEDDDDDEDDEDGDDEGDDDDSDYKGTKAGKKTTPSMTRTTRTQKKTVKPPSPKELTDEDKASMEFRLNSKEKDTSEPEGQYYLYRYKRNLWRQEALRANPDADITDKAYRRAQDLPVYGDDFEFNERFIMHGKAYGVNYDECNTRHPYTAWTMEEKRAMKDNTVKEGNLIDQQEEKIAKKFGSRNPPVATPGVRDFQRALRLKRDGKELTEDQKYILENWVDVYMDRQAGIEQEELIEAHEAITRGEIDQKLHQLDIDDAKTLQEKAWNDTAQSRKEQKRERAEKTAKYEQDLQQREEEREREK</sequence>
<feature type="compositionally biased region" description="Acidic residues" evidence="1">
    <location>
        <begin position="37"/>
        <end position="61"/>
    </location>
</feature>
<feature type="region of interest" description="Disordered" evidence="1">
    <location>
        <begin position="304"/>
        <end position="344"/>
    </location>
</feature>
<gene>
    <name evidence="2" type="ORF">HYALB_00001997</name>
</gene>
<feature type="region of interest" description="Disordered" evidence="1">
    <location>
        <begin position="22"/>
        <end position="116"/>
    </location>
</feature>